<evidence type="ECO:0000313" key="1">
    <source>
        <dbReference type="EMBL" id="GFP77369.1"/>
    </source>
</evidence>
<sequence>MNYFIIKLIFPSSPLRTQRSFEIGFGLKYFIFKKVLSIFLCFNIEYIEILMDDLLSLLHKDTVVYKEKYR</sequence>
<evidence type="ECO:0000313" key="2">
    <source>
        <dbReference type="Proteomes" id="UP000580568"/>
    </source>
</evidence>
<proteinExistence type="predicted"/>
<gene>
    <name evidence="1" type="ORF">bsdtw1_03496</name>
</gene>
<dbReference type="Proteomes" id="UP000580568">
    <property type="component" value="Unassembled WGS sequence"/>
</dbReference>
<keyword evidence="2" id="KW-1185">Reference proteome</keyword>
<comment type="caution">
    <text evidence="1">The sequence shown here is derived from an EMBL/GenBank/DDBJ whole genome shotgun (WGS) entry which is preliminary data.</text>
</comment>
<protein>
    <submittedName>
        <fullName evidence="1">Uncharacterized protein</fullName>
    </submittedName>
</protein>
<accession>A0A6V8SJH0</accession>
<organism evidence="1 2">
    <name type="scientific">Clostridium fungisolvens</name>
    <dbReference type="NCBI Taxonomy" id="1604897"/>
    <lineage>
        <taxon>Bacteria</taxon>
        <taxon>Bacillati</taxon>
        <taxon>Bacillota</taxon>
        <taxon>Clostridia</taxon>
        <taxon>Eubacteriales</taxon>
        <taxon>Clostridiaceae</taxon>
        <taxon>Clostridium</taxon>
    </lineage>
</organism>
<reference evidence="1 2" key="1">
    <citation type="submission" date="2020-07" db="EMBL/GenBank/DDBJ databases">
        <title>A new beta-1,3-glucan-decomposing anaerobic bacterium isolated from anoxic soil subjected to biological soil disinfestation.</title>
        <authorList>
            <person name="Ueki A."/>
            <person name="Tonouchi A."/>
        </authorList>
    </citation>
    <scope>NUCLEOTIDE SEQUENCE [LARGE SCALE GENOMIC DNA]</scope>
    <source>
        <strain evidence="1 2">TW1</strain>
    </source>
</reference>
<dbReference type="AlphaFoldDB" id="A0A6V8SJH0"/>
<name>A0A6V8SJH0_9CLOT</name>
<dbReference type="EMBL" id="BLZR01000001">
    <property type="protein sequence ID" value="GFP77369.1"/>
    <property type="molecule type" value="Genomic_DNA"/>
</dbReference>